<sequence length="411" mass="46723">MMKARDSLGRIGSHYLCARTLKCRTGDWPCSLQRQLSLELVQDCRSHPTQLKALTQLKTLTFDFTLDFRHVVSPDKMELMKVRGSRPRGSVDVQFVTRLSRYRWRRQTGRKPDRRGAAEGLAWPVRCRHVSRQKKGGKAAPSLPVADIVRRTPLLFFSLANRVVAPPPLPPVSVVTPRTELGMRRVRMRSGCIERWGSAFVKLKLDGLWIPLRGPLFQQARPTYSRKRMKGLSAHFPKWELVAEECPVRLSSSAFSCVTRRDSVTPSSVSDEPLDEVKASASTLRRRQRIAYQHVSEFERDRMIGLQEMGLSYRDISTRTHAAKTNQWIEVIRTQRQPGTGPRNVTTARDDRHLVRMAVTDLTASSTVLARHWSSATCLGRRFDAVSCGLDWWHICHCVGFHCPATTNASN</sequence>
<comment type="caution">
    <text evidence="1">The sequence shown here is derived from an EMBL/GenBank/DDBJ whole genome shotgun (WGS) entry which is preliminary data.</text>
</comment>
<evidence type="ECO:0000313" key="2">
    <source>
        <dbReference type="Proteomes" id="UP001159363"/>
    </source>
</evidence>
<keyword evidence="2" id="KW-1185">Reference proteome</keyword>
<name>A0ABQ9IEP7_9NEOP</name>
<protein>
    <submittedName>
        <fullName evidence="1">Uncharacterized protein</fullName>
    </submittedName>
</protein>
<organism evidence="1 2">
    <name type="scientific">Dryococelus australis</name>
    <dbReference type="NCBI Taxonomy" id="614101"/>
    <lineage>
        <taxon>Eukaryota</taxon>
        <taxon>Metazoa</taxon>
        <taxon>Ecdysozoa</taxon>
        <taxon>Arthropoda</taxon>
        <taxon>Hexapoda</taxon>
        <taxon>Insecta</taxon>
        <taxon>Pterygota</taxon>
        <taxon>Neoptera</taxon>
        <taxon>Polyneoptera</taxon>
        <taxon>Phasmatodea</taxon>
        <taxon>Verophasmatodea</taxon>
        <taxon>Anareolatae</taxon>
        <taxon>Phasmatidae</taxon>
        <taxon>Eurycanthinae</taxon>
        <taxon>Dryococelus</taxon>
    </lineage>
</organism>
<reference evidence="1 2" key="1">
    <citation type="submission" date="2023-02" db="EMBL/GenBank/DDBJ databases">
        <title>LHISI_Scaffold_Assembly.</title>
        <authorList>
            <person name="Stuart O.P."/>
            <person name="Cleave R."/>
            <person name="Magrath M.J.L."/>
            <person name="Mikheyev A.S."/>
        </authorList>
    </citation>
    <scope>NUCLEOTIDE SEQUENCE [LARGE SCALE GENOMIC DNA]</scope>
    <source>
        <strain evidence="1">Daus_M_001</strain>
        <tissue evidence="1">Leg muscle</tissue>
    </source>
</reference>
<dbReference type="EMBL" id="JARBHB010000002">
    <property type="protein sequence ID" value="KAJ8894368.1"/>
    <property type="molecule type" value="Genomic_DNA"/>
</dbReference>
<evidence type="ECO:0000313" key="1">
    <source>
        <dbReference type="EMBL" id="KAJ8894368.1"/>
    </source>
</evidence>
<gene>
    <name evidence="1" type="ORF">PR048_007019</name>
</gene>
<proteinExistence type="predicted"/>
<dbReference type="Proteomes" id="UP001159363">
    <property type="component" value="Chromosome 2"/>
</dbReference>
<accession>A0ABQ9IEP7</accession>